<protein>
    <submittedName>
        <fullName evidence="2">Hint domain-containing protein</fullName>
    </submittedName>
</protein>
<evidence type="ECO:0000313" key="2">
    <source>
        <dbReference type="EMBL" id="NYS24692.1"/>
    </source>
</evidence>
<evidence type="ECO:0000259" key="1">
    <source>
        <dbReference type="Pfam" id="PF13403"/>
    </source>
</evidence>
<dbReference type="SUPFAM" id="SSF51294">
    <property type="entry name" value="Hedgehog/intein (Hint) domain"/>
    <property type="match status" value="1"/>
</dbReference>
<evidence type="ECO:0000313" key="3">
    <source>
        <dbReference type="Proteomes" id="UP000529417"/>
    </source>
</evidence>
<dbReference type="Proteomes" id="UP000529417">
    <property type="component" value="Unassembled WGS sequence"/>
</dbReference>
<dbReference type="AlphaFoldDB" id="A0A7Z0HZ43"/>
<dbReference type="RefSeq" id="WP_179905393.1">
    <property type="nucleotide sequence ID" value="NZ_JACBXS010000010.1"/>
</dbReference>
<dbReference type="InterPro" id="IPR036844">
    <property type="entry name" value="Hint_dom_sf"/>
</dbReference>
<reference evidence="2 3" key="1">
    <citation type="journal article" date="2000" name="Arch. Microbiol.">
        <title>Rhodobaca bogoriensis gen. nov. and sp. nov., an alkaliphilic purple nonsulfur bacterium from African Rift Valley soda lakes.</title>
        <authorList>
            <person name="Milford A.D."/>
            <person name="Achenbach L.A."/>
            <person name="Jung D.O."/>
            <person name="Madigan M.T."/>
        </authorList>
    </citation>
    <scope>NUCLEOTIDE SEQUENCE [LARGE SCALE GENOMIC DNA]</scope>
    <source>
        <strain evidence="2 3">2376</strain>
    </source>
</reference>
<dbReference type="InterPro" id="IPR028992">
    <property type="entry name" value="Hedgehog/Intein_dom"/>
</dbReference>
<feature type="domain" description="Hedgehog/Intein (Hint)" evidence="1">
    <location>
        <begin position="166"/>
        <end position="310"/>
    </location>
</feature>
<sequence>MSVTINDAIVLSAGTPGVNTQAQGQAYAFDNGDFVEVLDGLVFEGNLEGESIGPGATVDINGMEFTLTNIYDFWAQGTTINLETQEEAPFQGQAIGLRLEDPDGAPLNLVVPADSLTDPEAGWTGDPINTLNVFSPPTEELFIYSYEQEDGSFANKLGNDNEVDIPCFTAGTLIDTPDGAVAVETLRPGDLVLTRDNGYLPLAWCGQRSVGAAELATNEAIAPVLIAAGALGGGLPERAMRVSPQHRMLVTGPRSELMFGEREVLVPALHMIGLPGITRDHSDVTYVHIMFERHEIVRADGTWSESFQPADWAMAGLDDKQREEVLQLFPELASSTGQRSFDSARMVLKAHEARALLSAA</sequence>
<dbReference type="Pfam" id="PF13403">
    <property type="entry name" value="Hint_2"/>
    <property type="match status" value="1"/>
</dbReference>
<comment type="caution">
    <text evidence="2">The sequence shown here is derived from an EMBL/GenBank/DDBJ whole genome shotgun (WGS) entry which is preliminary data.</text>
</comment>
<keyword evidence="3" id="KW-1185">Reference proteome</keyword>
<organism evidence="2 3">
    <name type="scientific">Rhabdonatronobacter sediminivivens</name>
    <dbReference type="NCBI Taxonomy" id="2743469"/>
    <lineage>
        <taxon>Bacteria</taxon>
        <taxon>Pseudomonadati</taxon>
        <taxon>Pseudomonadota</taxon>
        <taxon>Alphaproteobacteria</taxon>
        <taxon>Rhodobacterales</taxon>
        <taxon>Paracoccaceae</taxon>
        <taxon>Rhabdonatronobacter</taxon>
    </lineage>
</organism>
<gene>
    <name evidence="2" type="ORF">HUK65_06770</name>
</gene>
<name>A0A7Z0HZ43_9RHOB</name>
<proteinExistence type="predicted"/>
<dbReference type="Gene3D" id="2.170.16.10">
    <property type="entry name" value="Hedgehog/Intein (Hint) domain"/>
    <property type="match status" value="1"/>
</dbReference>
<accession>A0A7Z0HZ43</accession>
<dbReference type="EMBL" id="JACBXS010000010">
    <property type="protein sequence ID" value="NYS24692.1"/>
    <property type="molecule type" value="Genomic_DNA"/>
</dbReference>